<sequence length="195" mass="21982">MLRKIQLTCLIILSYLGMMVTVACVHEQLPDLYAQCPGPSDANLIGAEIFFGPYENERYSNAADTVDIKDFFLVLEFVPERLTQLSNPESALPWETFALSCLPRYNFKNISNISVILTAPFNGLPIGTDISYLLESNEKETLAEFRDFSSMDPFLGLYLKPTPENYSQLKTRTFIFLKNGTSIQLESSSPILQTD</sequence>
<organism evidence="1 2">
    <name type="scientific">Algoriphagus hitonicola</name>
    <dbReference type="NCBI Taxonomy" id="435880"/>
    <lineage>
        <taxon>Bacteria</taxon>
        <taxon>Pseudomonadati</taxon>
        <taxon>Bacteroidota</taxon>
        <taxon>Cytophagia</taxon>
        <taxon>Cytophagales</taxon>
        <taxon>Cyclobacteriaceae</taxon>
        <taxon>Algoriphagus</taxon>
    </lineage>
</organism>
<proteinExistence type="predicted"/>
<dbReference type="PROSITE" id="PS51257">
    <property type="entry name" value="PROKAR_LIPOPROTEIN"/>
    <property type="match status" value="1"/>
</dbReference>
<dbReference type="STRING" id="435880.SAMN04487988_106224"/>
<dbReference type="RefSeq" id="WP_092791357.1">
    <property type="nucleotide sequence ID" value="NZ_FOPC01000006.1"/>
</dbReference>
<evidence type="ECO:0000313" key="2">
    <source>
        <dbReference type="Proteomes" id="UP000199642"/>
    </source>
</evidence>
<evidence type="ECO:0008006" key="3">
    <source>
        <dbReference type="Google" id="ProtNLM"/>
    </source>
</evidence>
<name>A0A1I2TWS5_9BACT</name>
<dbReference type="AlphaFoldDB" id="A0A1I2TWS5"/>
<dbReference type="OrthoDB" id="824137at2"/>
<reference evidence="2" key="1">
    <citation type="submission" date="2016-10" db="EMBL/GenBank/DDBJ databases">
        <authorList>
            <person name="Varghese N."/>
            <person name="Submissions S."/>
        </authorList>
    </citation>
    <scope>NUCLEOTIDE SEQUENCE [LARGE SCALE GENOMIC DNA]</scope>
    <source>
        <strain evidence="2">DSM 19315</strain>
    </source>
</reference>
<dbReference type="EMBL" id="FOPC01000006">
    <property type="protein sequence ID" value="SFG68669.1"/>
    <property type="molecule type" value="Genomic_DNA"/>
</dbReference>
<keyword evidence="2" id="KW-1185">Reference proteome</keyword>
<protein>
    <recommendedName>
        <fullName evidence="3">Lipoprotein</fullName>
    </recommendedName>
</protein>
<evidence type="ECO:0000313" key="1">
    <source>
        <dbReference type="EMBL" id="SFG68669.1"/>
    </source>
</evidence>
<gene>
    <name evidence="1" type="ORF">SAMN04487988_106224</name>
</gene>
<dbReference type="Proteomes" id="UP000199642">
    <property type="component" value="Unassembled WGS sequence"/>
</dbReference>
<accession>A0A1I2TWS5</accession>